<dbReference type="GO" id="GO:0003676">
    <property type="term" value="F:nucleic acid binding"/>
    <property type="evidence" value="ECO:0007669"/>
    <property type="project" value="InterPro"/>
</dbReference>
<dbReference type="Pfam" id="PF00075">
    <property type="entry name" value="RNase_H"/>
    <property type="match status" value="1"/>
</dbReference>
<evidence type="ECO:0000313" key="3">
    <source>
        <dbReference type="Proteomes" id="UP000499080"/>
    </source>
</evidence>
<feature type="domain" description="RNase H type-1" evidence="1">
    <location>
        <begin position="432"/>
        <end position="570"/>
    </location>
</feature>
<dbReference type="Proteomes" id="UP000499080">
    <property type="component" value="Unassembled WGS sequence"/>
</dbReference>
<sequence length="595" mass="68180">MSKAPMPSFSEILQLERNASRIRIIKAQKTSALVIRPKTASTHNETKRKLANEITLRNLPVKIKKNQKNFQWCKPKKRRSQVIFGINKDVTKQQLADGLVFKNDLLKSDNPENPKFMVNFSIKSKYGANWIISVEPDIYAGIKKDKGLFFDWGFHRIDDFHSDDLGFSLDFYSPNHDPLDLLIEEDLNIVFSNLKGAFADDLALVTFGRTREILELNTNNALDLIFKELNFLKLEVASDKCQALAFRSISSRSLSKHNKTVFNRNPIFKLNGKSVKSTKTLKYLGILFDNKLTWNPHIFDLLRKAYNLCFNFNGLIESNWSVSPFLLKFWYHTVVEKAFLYGTSVWGRALTNAQILKLHSIQIMFLLKLSRSYKTTSTNALNVILGIPPLHVVIKSLVTRFKIWKLRSDRHIELMHPLKLDFYRDIKDIPSNEKIVIIEKDFACDYVVYTNGSKIDGNAGFSVCIFERNSLLPVHCYKLNIFNSVFQAELAPIDFAAGWVLDKNVKIKNFTDSKSSIEALRSANIKSNFVFSVKEHLYKAKDLVSLAWVKAHAGNPGNELADHFAKIASFCGTEMYIPAPYLFVKRTSNDLLIRE</sequence>
<dbReference type="InterPro" id="IPR002156">
    <property type="entry name" value="RNaseH_domain"/>
</dbReference>
<dbReference type="SUPFAM" id="SSF53098">
    <property type="entry name" value="Ribonuclease H-like"/>
    <property type="match status" value="1"/>
</dbReference>
<dbReference type="InterPro" id="IPR012337">
    <property type="entry name" value="RNaseH-like_sf"/>
</dbReference>
<dbReference type="AlphaFoldDB" id="A0A4Y2A8F3"/>
<comment type="caution">
    <text evidence="2">The sequence shown here is derived from an EMBL/GenBank/DDBJ whole genome shotgun (WGS) entry which is preliminary data.</text>
</comment>
<organism evidence="2 3">
    <name type="scientific">Araneus ventricosus</name>
    <name type="common">Orbweaver spider</name>
    <name type="synonym">Epeira ventricosa</name>
    <dbReference type="NCBI Taxonomy" id="182803"/>
    <lineage>
        <taxon>Eukaryota</taxon>
        <taxon>Metazoa</taxon>
        <taxon>Ecdysozoa</taxon>
        <taxon>Arthropoda</taxon>
        <taxon>Chelicerata</taxon>
        <taxon>Arachnida</taxon>
        <taxon>Araneae</taxon>
        <taxon>Araneomorphae</taxon>
        <taxon>Entelegynae</taxon>
        <taxon>Araneoidea</taxon>
        <taxon>Araneidae</taxon>
        <taxon>Araneus</taxon>
    </lineage>
</organism>
<dbReference type="Gene3D" id="3.30.420.10">
    <property type="entry name" value="Ribonuclease H-like superfamily/Ribonuclease H"/>
    <property type="match status" value="1"/>
</dbReference>
<dbReference type="EMBL" id="BGPR01000009">
    <property type="protein sequence ID" value="GBL76038.1"/>
    <property type="molecule type" value="Genomic_DNA"/>
</dbReference>
<gene>
    <name evidence="2" type="ORF">AVEN_234350_1</name>
</gene>
<proteinExistence type="predicted"/>
<dbReference type="InterPro" id="IPR036397">
    <property type="entry name" value="RNaseH_sf"/>
</dbReference>
<reference evidence="2 3" key="1">
    <citation type="journal article" date="2019" name="Sci. Rep.">
        <title>Orb-weaving spider Araneus ventricosus genome elucidates the spidroin gene catalogue.</title>
        <authorList>
            <person name="Kono N."/>
            <person name="Nakamura H."/>
            <person name="Ohtoshi R."/>
            <person name="Moran D.A.P."/>
            <person name="Shinohara A."/>
            <person name="Yoshida Y."/>
            <person name="Fujiwara M."/>
            <person name="Mori M."/>
            <person name="Tomita M."/>
            <person name="Arakawa K."/>
        </authorList>
    </citation>
    <scope>NUCLEOTIDE SEQUENCE [LARGE SCALE GENOMIC DNA]</scope>
</reference>
<keyword evidence="3" id="KW-1185">Reference proteome</keyword>
<dbReference type="CDD" id="cd09276">
    <property type="entry name" value="Rnase_HI_RT_non_LTR"/>
    <property type="match status" value="1"/>
</dbReference>
<evidence type="ECO:0000259" key="1">
    <source>
        <dbReference type="PROSITE" id="PS50879"/>
    </source>
</evidence>
<name>A0A4Y2A8F3_ARAVE</name>
<accession>A0A4Y2A8F3</accession>
<evidence type="ECO:0000313" key="2">
    <source>
        <dbReference type="EMBL" id="GBL76038.1"/>
    </source>
</evidence>
<protein>
    <recommendedName>
        <fullName evidence="1">RNase H type-1 domain-containing protein</fullName>
    </recommendedName>
</protein>
<dbReference type="GO" id="GO:0004523">
    <property type="term" value="F:RNA-DNA hybrid ribonuclease activity"/>
    <property type="evidence" value="ECO:0007669"/>
    <property type="project" value="InterPro"/>
</dbReference>
<dbReference type="OrthoDB" id="6437652at2759"/>
<dbReference type="PROSITE" id="PS50879">
    <property type="entry name" value="RNASE_H_1"/>
    <property type="match status" value="1"/>
</dbReference>